<comment type="caution">
    <text evidence="1">The sequence shown here is derived from an EMBL/GenBank/DDBJ whole genome shotgun (WGS) entry which is preliminary data.</text>
</comment>
<gene>
    <name evidence="1" type="ORF">H2199_003040</name>
</gene>
<keyword evidence="2" id="KW-1185">Reference proteome</keyword>
<proteinExistence type="predicted"/>
<organism evidence="1 2">
    <name type="scientific">Coniosporium tulheliwenetii</name>
    <dbReference type="NCBI Taxonomy" id="3383036"/>
    <lineage>
        <taxon>Eukaryota</taxon>
        <taxon>Fungi</taxon>
        <taxon>Dikarya</taxon>
        <taxon>Ascomycota</taxon>
        <taxon>Pezizomycotina</taxon>
        <taxon>Dothideomycetes</taxon>
        <taxon>Dothideomycetes incertae sedis</taxon>
        <taxon>Coniosporium</taxon>
    </lineage>
</organism>
<protein>
    <submittedName>
        <fullName evidence="1">Uncharacterized protein</fullName>
    </submittedName>
</protein>
<accession>A0ACC2ZG68</accession>
<evidence type="ECO:0000313" key="2">
    <source>
        <dbReference type="Proteomes" id="UP001172680"/>
    </source>
</evidence>
<evidence type="ECO:0000313" key="1">
    <source>
        <dbReference type="EMBL" id="KAJ9645997.1"/>
    </source>
</evidence>
<sequence length="447" mass="49817">MSSSYPLKDLLVRLELLSGRLQAVAELQRLAYLHIPELVPKTFDLGTVTTADGRQLDYSVTQFVAGTTVLESVWQDLDDDQQAALMNSVVDAVTKIQRLKLDDEPVQATLSATAYIFGGLDTGTSIQHPLGGPELGYLRDTAAFLAGIIKANSPKSLTSSIVPSLSGDGITMTSTYDNLGSVHIPQSDLDFLQQHSISCHNDLEPRNLLVRAVDVADGKQTYELAAIIDWEMAGFYPFAYEYCVKDSVLGSSNLYFSWYTLFKQRTAALVPAHRFSEALIRVVDLIYRSRERQMTKNVGELVRQRWIEREKLVRGPSVRDGWVRRADAGTVPRFTKEDNQKLEEDVRRALVDHKRMDAVAKKAMTCRNGHEVKLLWTAGSPMTVQDNACDGISHRLYAYIVEVTVSWLVVPCTGPKLRSIHVETCAFGPKAEELIEGDILPGHQFQD</sequence>
<reference evidence="1" key="1">
    <citation type="submission" date="2022-10" db="EMBL/GenBank/DDBJ databases">
        <title>Culturing micro-colonial fungi from biological soil crusts in the Mojave desert and describing Neophaeococcomyces mojavensis, and introducing the new genera and species Taxawa tesnikishii.</title>
        <authorList>
            <person name="Kurbessoian T."/>
            <person name="Stajich J.E."/>
        </authorList>
    </citation>
    <scope>NUCLEOTIDE SEQUENCE</scope>
    <source>
        <strain evidence="1">JES_115</strain>
    </source>
</reference>
<dbReference type="EMBL" id="JAPDRP010000007">
    <property type="protein sequence ID" value="KAJ9645997.1"/>
    <property type="molecule type" value="Genomic_DNA"/>
</dbReference>
<name>A0ACC2ZG68_9PEZI</name>
<dbReference type="Proteomes" id="UP001172680">
    <property type="component" value="Unassembled WGS sequence"/>
</dbReference>